<dbReference type="SMART" id="SM00854">
    <property type="entry name" value="PGA_cap"/>
    <property type="match status" value="1"/>
</dbReference>
<dbReference type="Proteomes" id="UP001155182">
    <property type="component" value="Unassembled WGS sequence"/>
</dbReference>
<dbReference type="InterPro" id="IPR019079">
    <property type="entry name" value="Capsule_synth_CapA"/>
</dbReference>
<dbReference type="SUPFAM" id="SSF56300">
    <property type="entry name" value="Metallo-dependent phosphatases"/>
    <property type="match status" value="1"/>
</dbReference>
<dbReference type="EMBL" id="JAMWYS010000036">
    <property type="protein sequence ID" value="MCO4293660.1"/>
    <property type="molecule type" value="Genomic_DNA"/>
</dbReference>
<keyword evidence="4" id="KW-1185">Reference proteome</keyword>
<dbReference type="PANTHER" id="PTHR33393:SF11">
    <property type="entry name" value="POLYGLUTAMINE SYNTHESIS ACCESSORY PROTEIN RV0574C-RELATED"/>
    <property type="match status" value="1"/>
</dbReference>
<evidence type="ECO:0000259" key="2">
    <source>
        <dbReference type="SMART" id="SM00854"/>
    </source>
</evidence>
<dbReference type="RefSeq" id="WP_252588312.1">
    <property type="nucleotide sequence ID" value="NZ_JAMWYS010000036.1"/>
</dbReference>
<evidence type="ECO:0000313" key="3">
    <source>
        <dbReference type="EMBL" id="MCO4293660.1"/>
    </source>
</evidence>
<protein>
    <submittedName>
        <fullName evidence="3">CapA family protein</fullName>
    </submittedName>
</protein>
<dbReference type="CDD" id="cd07381">
    <property type="entry name" value="MPP_CapA"/>
    <property type="match status" value="1"/>
</dbReference>
<dbReference type="Pfam" id="PF09587">
    <property type="entry name" value="PGA_cap"/>
    <property type="match status" value="1"/>
</dbReference>
<dbReference type="InterPro" id="IPR052169">
    <property type="entry name" value="CW_Biosynth-Accessory"/>
</dbReference>
<dbReference type="AlphaFoldDB" id="A0A9X2F3T1"/>
<evidence type="ECO:0000256" key="1">
    <source>
        <dbReference type="ARBA" id="ARBA00005662"/>
    </source>
</evidence>
<comment type="caution">
    <text evidence="3">The sequence shown here is derived from an EMBL/GenBank/DDBJ whole genome shotgun (WGS) entry which is preliminary data.</text>
</comment>
<reference evidence="3" key="1">
    <citation type="submission" date="2022-06" db="EMBL/GenBank/DDBJ databases">
        <title>Solitalea sp. MAHUQ-68 isolated from rhizospheric soil.</title>
        <authorList>
            <person name="Huq M.A."/>
        </authorList>
    </citation>
    <scope>NUCLEOTIDE SEQUENCE</scope>
    <source>
        <strain evidence="3">MAHUQ-68</strain>
    </source>
</reference>
<evidence type="ECO:0000313" key="4">
    <source>
        <dbReference type="Proteomes" id="UP001155182"/>
    </source>
</evidence>
<dbReference type="PANTHER" id="PTHR33393">
    <property type="entry name" value="POLYGLUTAMINE SYNTHESIS ACCESSORY PROTEIN RV0574C-RELATED"/>
    <property type="match status" value="1"/>
</dbReference>
<sequence>MAYENHTPVSIGFTGDVMIGGMVNDKITENGFSYPWGDMLPLFKGTDLNLVNLEAPLTHYNKQQKRKSTNLKAEPNRIQTLVEARIDVVNIANNHILDFYEEGMLETIDLLNKAGIHHIGAGNNMQQAAMPVIVSKNGISIGLLGFTDNEPYWMAVDKPGTNYVQVGDITTIKNAIAGIKDKVDILILSIHWGDKMNDTPLPEFVSFAHKIIDAGVDIIHGHGAHVCQGVEIYNGKLIMYDTGDLIDDYDLNPQLKNNQTCFFNCEIDKNGVRKVKLIPIVMKDMQARIARNFEHEDILGHMQQLSAAFGTIINSNGEVLVN</sequence>
<comment type="similarity">
    <text evidence="1">Belongs to the CapA family.</text>
</comment>
<dbReference type="Gene3D" id="3.60.21.10">
    <property type="match status" value="1"/>
</dbReference>
<accession>A0A9X2F3T1</accession>
<proteinExistence type="inferred from homology"/>
<gene>
    <name evidence="3" type="ORF">NF867_12375</name>
</gene>
<dbReference type="InterPro" id="IPR029052">
    <property type="entry name" value="Metallo-depent_PP-like"/>
</dbReference>
<feature type="domain" description="Capsule synthesis protein CapA" evidence="2">
    <location>
        <begin position="10"/>
        <end position="249"/>
    </location>
</feature>
<organism evidence="3 4">
    <name type="scientific">Solitalea agri</name>
    <dbReference type="NCBI Taxonomy" id="2953739"/>
    <lineage>
        <taxon>Bacteria</taxon>
        <taxon>Pseudomonadati</taxon>
        <taxon>Bacteroidota</taxon>
        <taxon>Sphingobacteriia</taxon>
        <taxon>Sphingobacteriales</taxon>
        <taxon>Sphingobacteriaceae</taxon>
        <taxon>Solitalea</taxon>
    </lineage>
</organism>
<name>A0A9X2F3T1_9SPHI</name>